<reference evidence="1" key="1">
    <citation type="journal article" date="2019" name="Sci. Rep.">
        <title>Draft genome of Tanacetum cinerariifolium, the natural source of mosquito coil.</title>
        <authorList>
            <person name="Yamashiro T."/>
            <person name="Shiraishi A."/>
            <person name="Satake H."/>
            <person name="Nakayama K."/>
        </authorList>
    </citation>
    <scope>NUCLEOTIDE SEQUENCE</scope>
</reference>
<protein>
    <recommendedName>
        <fullName evidence="2">Zinc finger, CCHC-type</fullName>
    </recommendedName>
</protein>
<evidence type="ECO:0000313" key="1">
    <source>
        <dbReference type="EMBL" id="GEU94245.1"/>
    </source>
</evidence>
<comment type="caution">
    <text evidence="1">The sequence shown here is derived from an EMBL/GenBank/DDBJ whole genome shotgun (WGS) entry which is preliminary data.</text>
</comment>
<accession>A0A6L2PC61</accession>
<gene>
    <name evidence="1" type="ORF">Tci_066223</name>
</gene>
<organism evidence="1">
    <name type="scientific">Tanacetum cinerariifolium</name>
    <name type="common">Dalmatian daisy</name>
    <name type="synonym">Chrysanthemum cinerariifolium</name>
    <dbReference type="NCBI Taxonomy" id="118510"/>
    <lineage>
        <taxon>Eukaryota</taxon>
        <taxon>Viridiplantae</taxon>
        <taxon>Streptophyta</taxon>
        <taxon>Embryophyta</taxon>
        <taxon>Tracheophyta</taxon>
        <taxon>Spermatophyta</taxon>
        <taxon>Magnoliopsida</taxon>
        <taxon>eudicotyledons</taxon>
        <taxon>Gunneridae</taxon>
        <taxon>Pentapetalae</taxon>
        <taxon>asterids</taxon>
        <taxon>campanulids</taxon>
        <taxon>Asterales</taxon>
        <taxon>Asteraceae</taxon>
        <taxon>Asteroideae</taxon>
        <taxon>Anthemideae</taxon>
        <taxon>Anthemidinae</taxon>
        <taxon>Tanacetum</taxon>
    </lineage>
</organism>
<evidence type="ECO:0008006" key="2">
    <source>
        <dbReference type="Google" id="ProtNLM"/>
    </source>
</evidence>
<sequence>MCCVKGLRLGRGLRFEPYSPETSLRVTLGRLLPHARGLGFKLRRGGFPSGAKKKWGLSPKAKVRVLHTAQLDVTIHTSLSHPDTTVDEGQLLLVLGFFEKQKLTGFIDWYRQLKIVLSVKDKLDYLEQPIPPTHVPAQVCQQVSPEALAAHATWVEGLKEIELKTMFAQQAEEELLKTVRDFHSCKQEEGKFVSSYVLKMKSYIDNLERLGHPVSLNLGLRFIMDDPNINMEEYIRLEEEKAQRHGRTFNWQTVTYGKMEYCKDKDDSFMNFETKYPVIVFDDTSNATLLCKPRVSPLNNNKIDFKISFDESEDEDYMVIFNKNSFSFKIIYVHNFKMDSKNDNDKVNMPSFPSPEPTVSYFDDLDFLKDFEKEFSAIVYNDTLTSKLDFLTEPTDAIRRILGFGIRRIDLLYIVFNCFPVL</sequence>
<proteinExistence type="predicted"/>
<name>A0A6L2PC61_TANCI</name>
<dbReference type="EMBL" id="BKCJ010011030">
    <property type="protein sequence ID" value="GEU94245.1"/>
    <property type="molecule type" value="Genomic_DNA"/>
</dbReference>
<dbReference type="AlphaFoldDB" id="A0A6L2PC61"/>